<dbReference type="InterPro" id="IPR029063">
    <property type="entry name" value="SAM-dependent_MTases_sf"/>
</dbReference>
<evidence type="ECO:0000256" key="6">
    <source>
        <dbReference type="ARBA" id="ARBA00022723"/>
    </source>
</evidence>
<comment type="catalytic activity">
    <reaction evidence="10 12">
        <text>cytidine(4) in tRNA(Gly)(GCC) + S-adenosyl-L-methionine = 2'-O-methylcytidine(4) in tRNA(Gly)(GCC) + S-adenosyl-L-homocysteine + H(+)</text>
        <dbReference type="Rhea" id="RHEA:43192"/>
        <dbReference type="Rhea" id="RHEA-COMP:10399"/>
        <dbReference type="Rhea" id="RHEA-COMP:10400"/>
        <dbReference type="ChEBI" id="CHEBI:15378"/>
        <dbReference type="ChEBI" id="CHEBI:57856"/>
        <dbReference type="ChEBI" id="CHEBI:59789"/>
        <dbReference type="ChEBI" id="CHEBI:74495"/>
        <dbReference type="ChEBI" id="CHEBI:82748"/>
        <dbReference type="EC" id="2.1.1.225"/>
    </reaction>
</comment>
<organism evidence="14 15">
    <name type="scientific">Zostera marina</name>
    <name type="common">Eelgrass</name>
    <dbReference type="NCBI Taxonomy" id="29655"/>
    <lineage>
        <taxon>Eukaryota</taxon>
        <taxon>Viridiplantae</taxon>
        <taxon>Streptophyta</taxon>
        <taxon>Embryophyta</taxon>
        <taxon>Tracheophyta</taxon>
        <taxon>Spermatophyta</taxon>
        <taxon>Magnoliopsida</taxon>
        <taxon>Liliopsida</taxon>
        <taxon>Zosteraceae</taxon>
        <taxon>Zostera</taxon>
    </lineage>
</organism>
<dbReference type="PANTHER" id="PTHR12998:SF0">
    <property type="entry name" value="TRNA:M(4)X MODIFICATION ENZYME TRM13 HOMOLOG"/>
    <property type="match status" value="1"/>
</dbReference>
<dbReference type="GO" id="GO:0030488">
    <property type="term" value="P:tRNA methylation"/>
    <property type="evidence" value="ECO:0000318"/>
    <property type="project" value="GO_Central"/>
</dbReference>
<evidence type="ECO:0000256" key="11">
    <source>
        <dbReference type="ARBA" id="ARBA00049393"/>
    </source>
</evidence>
<dbReference type="EMBL" id="LFYR01001173">
    <property type="protein sequence ID" value="KMZ64154.1"/>
    <property type="molecule type" value="Genomic_DNA"/>
</dbReference>
<dbReference type="GO" id="GO:0106050">
    <property type="term" value="F:tRNA 2'-O-methyltransferase activity"/>
    <property type="evidence" value="ECO:0007669"/>
    <property type="project" value="UniProtKB-UniRule"/>
</dbReference>
<evidence type="ECO:0000256" key="3">
    <source>
        <dbReference type="ARBA" id="ARBA00022679"/>
    </source>
</evidence>
<keyword evidence="6 12" id="KW-0479">Metal-binding</keyword>
<dbReference type="InterPro" id="IPR021721">
    <property type="entry name" value="Znf_CCCH-type_TRM13"/>
</dbReference>
<dbReference type="Pfam" id="PF05253">
    <property type="entry name" value="zf-U11-48K"/>
    <property type="match status" value="1"/>
</dbReference>
<dbReference type="GO" id="GO:0008270">
    <property type="term" value="F:zinc ion binding"/>
    <property type="evidence" value="ECO:0007669"/>
    <property type="project" value="UniProtKB-KW"/>
</dbReference>
<dbReference type="Pfam" id="PF11722">
    <property type="entry name" value="zf-TRM13_CCCH"/>
    <property type="match status" value="1"/>
</dbReference>
<accession>A0A0K9P590</accession>
<evidence type="ECO:0000256" key="4">
    <source>
        <dbReference type="ARBA" id="ARBA00022691"/>
    </source>
</evidence>
<evidence type="ECO:0000313" key="14">
    <source>
        <dbReference type="EMBL" id="KMZ64154.1"/>
    </source>
</evidence>
<evidence type="ECO:0000256" key="2">
    <source>
        <dbReference type="ARBA" id="ARBA00022603"/>
    </source>
</evidence>
<dbReference type="Proteomes" id="UP000036987">
    <property type="component" value="Unassembled WGS sequence"/>
</dbReference>
<dbReference type="SUPFAM" id="SSF53335">
    <property type="entry name" value="S-adenosyl-L-methionine-dependent methyltransferases"/>
    <property type="match status" value="1"/>
</dbReference>
<proteinExistence type="inferred from homology"/>
<keyword evidence="2 12" id="KW-0489">Methyltransferase</keyword>
<sequence>MNHRCEFWLPTKRRSCANIPLPHSRFCGNHNPIAEEQRVPCSIDPSHSVLAGSLESHLKRCPMRKRTMELEAQPFYQKGVNSGEDGTTPFVTSEQKRNAIYKMSIDEFRRLLMKIKNIHSSITLSNKMTDSYVEMDVCGDWAKKRQKEQKLPFQEKHSLQQASIIGNMAIFGILKHKVDQLKSEFPISESGMDPTPAVVEFGAGRGYLTQMLVDCYGIYKVFLVERRAYKLKADRSLRKNKTIKILQRLRIDIEDLNLNAINQLRGLPYLAIGKHICGPATDLTLKCCFRGSHNQNENAYPKGLALATCCHHLCQWKHYINKKFLKDKGITMSEFHAITWLSSWAVDTDHTNHSLNSSDIILNHDDRLSSVETVMEGEGVEVLTKKMKLEERVTLGFICKDIIDIGRLLWVEEHGLLANLVKYVPPNISPENHLLVAKWVHHI</sequence>
<dbReference type="InterPro" id="IPR022776">
    <property type="entry name" value="TRM13/UPF0224_CHHC_Znf_dom"/>
</dbReference>
<comment type="similarity">
    <text evidence="1 12">Belongs to the methyltransferase TRM13 family.</text>
</comment>
<comment type="function">
    <text evidence="12">tRNA methylase which 2'-O-methylates cytidine(4) in tRNA(Pro) and tRNA(Gly)(GCC), and adenosine(4) in tRNA(His).</text>
</comment>
<evidence type="ECO:0000256" key="12">
    <source>
        <dbReference type="RuleBase" id="RU367103"/>
    </source>
</evidence>
<evidence type="ECO:0000256" key="10">
    <source>
        <dbReference type="ARBA" id="ARBA00048635"/>
    </source>
</evidence>
<evidence type="ECO:0000256" key="8">
    <source>
        <dbReference type="ARBA" id="ARBA00022833"/>
    </source>
</evidence>
<dbReference type="PANTHER" id="PTHR12998">
    <property type="entry name" value="TRNA:M(4)X MODIFICATION ENZYME TRM13 HOMOLOG"/>
    <property type="match status" value="1"/>
</dbReference>
<keyword evidence="7 12" id="KW-0863">Zinc-finger</keyword>
<dbReference type="PROSITE" id="PS51800">
    <property type="entry name" value="ZF_CHHC_U11_48K"/>
    <property type="match status" value="1"/>
</dbReference>
<comment type="caution">
    <text evidence="14">The sequence shown here is derived from an EMBL/GenBank/DDBJ whole genome shotgun (WGS) entry which is preliminary data.</text>
</comment>
<dbReference type="GO" id="GO:0008175">
    <property type="term" value="F:tRNA methyltransferase activity"/>
    <property type="evidence" value="ECO:0000318"/>
    <property type="project" value="GO_Central"/>
</dbReference>
<evidence type="ECO:0000259" key="13">
    <source>
        <dbReference type="PROSITE" id="PS51800"/>
    </source>
</evidence>
<dbReference type="InterPro" id="IPR007871">
    <property type="entry name" value="Methyltransferase_TRM13"/>
</dbReference>
<reference evidence="15" key="1">
    <citation type="journal article" date="2016" name="Nature">
        <title>The genome of the seagrass Zostera marina reveals angiosperm adaptation to the sea.</title>
        <authorList>
            <person name="Olsen J.L."/>
            <person name="Rouze P."/>
            <person name="Verhelst B."/>
            <person name="Lin Y.-C."/>
            <person name="Bayer T."/>
            <person name="Collen J."/>
            <person name="Dattolo E."/>
            <person name="De Paoli E."/>
            <person name="Dittami S."/>
            <person name="Maumus F."/>
            <person name="Michel G."/>
            <person name="Kersting A."/>
            <person name="Lauritano C."/>
            <person name="Lohaus R."/>
            <person name="Toepel M."/>
            <person name="Tonon T."/>
            <person name="Vanneste K."/>
            <person name="Amirebrahimi M."/>
            <person name="Brakel J."/>
            <person name="Bostroem C."/>
            <person name="Chovatia M."/>
            <person name="Grimwood J."/>
            <person name="Jenkins J.W."/>
            <person name="Jueterbock A."/>
            <person name="Mraz A."/>
            <person name="Stam W.T."/>
            <person name="Tice H."/>
            <person name="Bornberg-Bauer E."/>
            <person name="Green P.J."/>
            <person name="Pearson G.A."/>
            <person name="Procaccini G."/>
            <person name="Duarte C.M."/>
            <person name="Schmutz J."/>
            <person name="Reusch T.B.H."/>
            <person name="Van de Peer Y."/>
        </authorList>
    </citation>
    <scope>NUCLEOTIDE SEQUENCE [LARGE SCALE GENOMIC DNA]</scope>
    <source>
        <strain evidence="15">cv. Finnish</strain>
    </source>
</reference>
<dbReference type="AlphaFoldDB" id="A0A0K9P590"/>
<dbReference type="Pfam" id="PF05206">
    <property type="entry name" value="TRM13"/>
    <property type="match status" value="1"/>
</dbReference>
<feature type="domain" description="CHHC U11-48K-type" evidence="13">
    <location>
        <begin position="38"/>
        <end position="65"/>
    </location>
</feature>
<evidence type="ECO:0000256" key="9">
    <source>
        <dbReference type="ARBA" id="ARBA00048165"/>
    </source>
</evidence>
<keyword evidence="5 12" id="KW-0819">tRNA processing</keyword>
<comment type="catalytic activity">
    <reaction evidence="11 12">
        <text>adenosine(4) in tRNA(His) + S-adenosyl-L-methionine = 2'-O-methyladenosine(4) in tRNA(His) + S-adenosyl-L-homocysteine + H(+)</text>
        <dbReference type="Rhea" id="RHEA:43196"/>
        <dbReference type="Rhea" id="RHEA-COMP:10401"/>
        <dbReference type="Rhea" id="RHEA-COMP:10402"/>
        <dbReference type="ChEBI" id="CHEBI:15378"/>
        <dbReference type="ChEBI" id="CHEBI:57856"/>
        <dbReference type="ChEBI" id="CHEBI:59789"/>
        <dbReference type="ChEBI" id="CHEBI:74411"/>
        <dbReference type="ChEBI" id="CHEBI:74477"/>
        <dbReference type="EC" id="2.1.1.225"/>
    </reaction>
</comment>
<gene>
    <name evidence="14" type="ORF">ZOSMA_37G00340</name>
</gene>
<dbReference type="OMA" id="HRCSWRS"/>
<protein>
    <recommendedName>
        <fullName evidence="12">tRNA:m(4)X modification enzyme TRM13</fullName>
        <ecNumber evidence="12">2.1.1.225</ecNumber>
    </recommendedName>
</protein>
<dbReference type="STRING" id="29655.A0A0K9P590"/>
<keyword evidence="8 12" id="KW-0862">Zinc</keyword>
<name>A0A0K9P590_ZOSMR</name>
<evidence type="ECO:0000313" key="15">
    <source>
        <dbReference type="Proteomes" id="UP000036987"/>
    </source>
</evidence>
<keyword evidence="3 12" id="KW-0808">Transferase</keyword>
<dbReference type="InterPro" id="IPR039044">
    <property type="entry name" value="Trm13"/>
</dbReference>
<evidence type="ECO:0000256" key="5">
    <source>
        <dbReference type="ARBA" id="ARBA00022694"/>
    </source>
</evidence>
<dbReference type="OrthoDB" id="258806at2759"/>
<evidence type="ECO:0000256" key="1">
    <source>
        <dbReference type="ARBA" id="ARBA00005265"/>
    </source>
</evidence>
<dbReference type="EC" id="2.1.1.225" evidence="12"/>
<keyword evidence="4 12" id="KW-0949">S-adenosyl-L-methionine</keyword>
<evidence type="ECO:0000256" key="7">
    <source>
        <dbReference type="ARBA" id="ARBA00022771"/>
    </source>
</evidence>
<comment type="catalytic activity">
    <reaction evidence="9 12">
        <text>cytidine(4) in tRNA(Pro) + S-adenosyl-L-methionine = 2'-O-methylcytidine(4) in tRNA(Pro) + S-adenosyl-L-homocysteine + H(+)</text>
        <dbReference type="Rhea" id="RHEA:32767"/>
        <dbReference type="Rhea" id="RHEA-COMP:10397"/>
        <dbReference type="Rhea" id="RHEA-COMP:10398"/>
        <dbReference type="ChEBI" id="CHEBI:15378"/>
        <dbReference type="ChEBI" id="CHEBI:57856"/>
        <dbReference type="ChEBI" id="CHEBI:59789"/>
        <dbReference type="ChEBI" id="CHEBI:74495"/>
        <dbReference type="ChEBI" id="CHEBI:82748"/>
        <dbReference type="EC" id="2.1.1.225"/>
    </reaction>
</comment>
<keyword evidence="15" id="KW-1185">Reference proteome</keyword>